<evidence type="ECO:0000256" key="1">
    <source>
        <dbReference type="ARBA" id="ARBA00004141"/>
    </source>
</evidence>
<feature type="transmembrane region" description="Helical" evidence="6">
    <location>
        <begin position="234"/>
        <end position="253"/>
    </location>
</feature>
<dbReference type="InterPro" id="IPR036259">
    <property type="entry name" value="MFS_trans_sf"/>
</dbReference>
<proteinExistence type="predicted"/>
<evidence type="ECO:0000313" key="7">
    <source>
        <dbReference type="EMBL" id="KAG1803325.1"/>
    </source>
</evidence>
<gene>
    <name evidence="7" type="ORF">BJ212DRAFT_1487035</name>
</gene>
<feature type="transmembrane region" description="Helical" evidence="6">
    <location>
        <begin position="310"/>
        <end position="329"/>
    </location>
</feature>
<evidence type="ECO:0000256" key="2">
    <source>
        <dbReference type="ARBA" id="ARBA00022692"/>
    </source>
</evidence>
<reference evidence="7" key="1">
    <citation type="journal article" date="2020" name="New Phytol.">
        <title>Comparative genomics reveals dynamic genome evolution in host specialist ectomycorrhizal fungi.</title>
        <authorList>
            <person name="Lofgren L.A."/>
            <person name="Nguyen N.H."/>
            <person name="Vilgalys R."/>
            <person name="Ruytinx J."/>
            <person name="Liao H.L."/>
            <person name="Branco S."/>
            <person name="Kuo A."/>
            <person name="LaButti K."/>
            <person name="Lipzen A."/>
            <person name="Andreopoulos W."/>
            <person name="Pangilinan J."/>
            <person name="Riley R."/>
            <person name="Hundley H."/>
            <person name="Na H."/>
            <person name="Barry K."/>
            <person name="Grigoriev I.V."/>
            <person name="Stajich J.E."/>
            <person name="Kennedy P.G."/>
        </authorList>
    </citation>
    <scope>NUCLEOTIDE SEQUENCE</scope>
    <source>
        <strain evidence="7">MN1</strain>
    </source>
</reference>
<dbReference type="EMBL" id="JABBWG010000067">
    <property type="protein sequence ID" value="KAG1803325.1"/>
    <property type="molecule type" value="Genomic_DNA"/>
</dbReference>
<evidence type="ECO:0000256" key="3">
    <source>
        <dbReference type="ARBA" id="ARBA00022989"/>
    </source>
</evidence>
<protein>
    <submittedName>
        <fullName evidence="7">Major facilitator superfamily domain-containing protein</fullName>
    </submittedName>
</protein>
<dbReference type="GO" id="GO:0022857">
    <property type="term" value="F:transmembrane transporter activity"/>
    <property type="evidence" value="ECO:0007669"/>
    <property type="project" value="InterPro"/>
</dbReference>
<evidence type="ECO:0000256" key="4">
    <source>
        <dbReference type="ARBA" id="ARBA00023136"/>
    </source>
</evidence>
<feature type="region of interest" description="Disordered" evidence="5">
    <location>
        <begin position="1"/>
        <end position="21"/>
    </location>
</feature>
<evidence type="ECO:0000313" key="8">
    <source>
        <dbReference type="Proteomes" id="UP000807769"/>
    </source>
</evidence>
<dbReference type="Proteomes" id="UP000807769">
    <property type="component" value="Unassembled WGS sequence"/>
</dbReference>
<feature type="transmembrane region" description="Helical" evidence="6">
    <location>
        <begin position="150"/>
        <end position="167"/>
    </location>
</feature>
<dbReference type="GO" id="GO:0005886">
    <property type="term" value="C:plasma membrane"/>
    <property type="evidence" value="ECO:0007669"/>
    <property type="project" value="TreeGrafter"/>
</dbReference>
<name>A0A9P7J581_9AGAM</name>
<organism evidence="7 8">
    <name type="scientific">Suillus subaureus</name>
    <dbReference type="NCBI Taxonomy" id="48587"/>
    <lineage>
        <taxon>Eukaryota</taxon>
        <taxon>Fungi</taxon>
        <taxon>Dikarya</taxon>
        <taxon>Basidiomycota</taxon>
        <taxon>Agaricomycotina</taxon>
        <taxon>Agaricomycetes</taxon>
        <taxon>Agaricomycetidae</taxon>
        <taxon>Boletales</taxon>
        <taxon>Suillineae</taxon>
        <taxon>Suillaceae</taxon>
        <taxon>Suillus</taxon>
    </lineage>
</organism>
<dbReference type="PANTHER" id="PTHR23502">
    <property type="entry name" value="MAJOR FACILITATOR SUPERFAMILY"/>
    <property type="match status" value="1"/>
</dbReference>
<feature type="transmembrane region" description="Helical" evidence="6">
    <location>
        <begin position="404"/>
        <end position="424"/>
    </location>
</feature>
<keyword evidence="8" id="KW-1185">Reference proteome</keyword>
<dbReference type="Pfam" id="PF07690">
    <property type="entry name" value="MFS_1"/>
    <property type="match status" value="1"/>
</dbReference>
<keyword evidence="4 6" id="KW-0472">Membrane</keyword>
<keyword evidence="3 6" id="KW-1133">Transmembrane helix</keyword>
<dbReference type="InterPro" id="IPR011701">
    <property type="entry name" value="MFS"/>
</dbReference>
<evidence type="ECO:0000256" key="6">
    <source>
        <dbReference type="SAM" id="Phobius"/>
    </source>
</evidence>
<comment type="subcellular location">
    <subcellularLocation>
        <location evidence="1">Membrane</location>
        <topology evidence="1">Multi-pass membrane protein</topology>
    </subcellularLocation>
</comment>
<feature type="transmembrane region" description="Helical" evidence="6">
    <location>
        <begin position="430"/>
        <end position="454"/>
    </location>
</feature>
<dbReference type="SUPFAM" id="SSF103473">
    <property type="entry name" value="MFS general substrate transporter"/>
    <property type="match status" value="1"/>
</dbReference>
<dbReference type="Gene3D" id="1.20.1250.20">
    <property type="entry name" value="MFS general substrate transporter like domains"/>
    <property type="match status" value="1"/>
</dbReference>
<keyword evidence="2 6" id="KW-0812">Transmembrane</keyword>
<sequence length="516" mass="57291">MALEDVDSQRQQSETKADDSVEVDVTDELDFVAYYEQASGRLVVDPEQAKVEFGEFSGLSPPTTRTIRKTLWTDFRKTMHLIIITMSAVIPDFDSGIGIASIFGLAQTYDTTSGVINDLTSNLLKLEHLPSGLGWGGIFWVMLMRRYGRLPVLFWSQLFALAFLIGATLAPNLATFAGIHTTCPQVTGLYVVTDIFPFHLQARKLNIWTSGFVISPFLSPFVFGFLVARVSWRWAYGIGSIYSAIVLFLIAFFMEETMYDRRLISKPPRTSTGLRYRFETLIGVTGYMMAEYRSRWSEVLFASLDVAWRPQFFFVVLFEALVFGFSIGVNTTNVVFMGSPPPVGFGFSQYAVAGAYATPIASFFPIYEVAVLFGEFIGRHVNDFIMNLNIRKNGGFFEAESRLWTCYLAMPLYICGFLTLGAGIQNLSEAALIMGWGIAFVAITLNTVAVYAYCSDCFPRRAGEVSALLNFARSVGGFAVAYFQVPWATKSGALTVFGVEAAQVILLDTLEAPDVF</sequence>
<dbReference type="GeneID" id="64635228"/>
<dbReference type="RefSeq" id="XP_041186535.1">
    <property type="nucleotide sequence ID" value="XM_041341212.1"/>
</dbReference>
<dbReference type="AlphaFoldDB" id="A0A9P7J581"/>
<evidence type="ECO:0000256" key="5">
    <source>
        <dbReference type="SAM" id="MobiDB-lite"/>
    </source>
</evidence>
<dbReference type="OrthoDB" id="2533084at2759"/>
<accession>A0A9P7J581</accession>
<comment type="caution">
    <text evidence="7">The sequence shown here is derived from an EMBL/GenBank/DDBJ whole genome shotgun (WGS) entry which is preliminary data.</text>
</comment>
<feature type="transmembrane region" description="Helical" evidence="6">
    <location>
        <begin position="173"/>
        <end position="193"/>
    </location>
</feature>
<feature type="transmembrane region" description="Helical" evidence="6">
    <location>
        <begin position="205"/>
        <end position="228"/>
    </location>
</feature>
<dbReference type="PANTHER" id="PTHR23502:SF22">
    <property type="entry name" value="MAJOR FACILITATOR SUPERFAMILY (MFS) PROFILE DOMAIN-CONTAINING PROTEIN"/>
    <property type="match status" value="1"/>
</dbReference>